<dbReference type="InterPro" id="IPR016162">
    <property type="entry name" value="Ald_DH_N"/>
</dbReference>
<dbReference type="PIRSF" id="PIRSF000151">
    <property type="entry name" value="GPR"/>
    <property type="match status" value="1"/>
</dbReference>
<dbReference type="Gene3D" id="3.40.605.10">
    <property type="entry name" value="Aldehyde Dehydrogenase, Chain A, domain 1"/>
    <property type="match status" value="1"/>
</dbReference>
<dbReference type="InterPro" id="IPR015590">
    <property type="entry name" value="Aldehyde_DH_dom"/>
</dbReference>
<keyword evidence="3 7" id="KW-0641">Proline biosynthesis</keyword>
<dbReference type="STRING" id="574087.Acear_0574"/>
<keyword evidence="7" id="KW-0963">Cytoplasm</keyword>
<dbReference type="InterPro" id="IPR016163">
    <property type="entry name" value="Ald_DH_C"/>
</dbReference>
<keyword evidence="4 7" id="KW-0521">NADP</keyword>
<evidence type="ECO:0000256" key="2">
    <source>
        <dbReference type="ARBA" id="ARBA00022605"/>
    </source>
</evidence>
<dbReference type="GO" id="GO:0050661">
    <property type="term" value="F:NADP binding"/>
    <property type="evidence" value="ECO:0007669"/>
    <property type="project" value="InterPro"/>
</dbReference>
<evidence type="ECO:0000256" key="6">
    <source>
        <dbReference type="ARBA" id="ARBA00049024"/>
    </source>
</evidence>
<dbReference type="InterPro" id="IPR012134">
    <property type="entry name" value="Glu-5-SA_DH"/>
</dbReference>
<dbReference type="PANTHER" id="PTHR11063">
    <property type="entry name" value="GLUTAMATE SEMIALDEHYDE DEHYDROGENASE"/>
    <property type="match status" value="1"/>
</dbReference>
<dbReference type="eggNOG" id="COG0014">
    <property type="taxonomic scope" value="Bacteria"/>
</dbReference>
<dbReference type="OrthoDB" id="9809970at2"/>
<evidence type="ECO:0000256" key="1">
    <source>
        <dbReference type="ARBA" id="ARBA00004985"/>
    </source>
</evidence>
<dbReference type="GO" id="GO:0005737">
    <property type="term" value="C:cytoplasm"/>
    <property type="evidence" value="ECO:0007669"/>
    <property type="project" value="UniProtKB-SubCell"/>
</dbReference>
<organism evidence="9 10">
    <name type="scientific">Acetohalobium arabaticum (strain ATCC 49924 / DSM 5501 / Z-7288)</name>
    <dbReference type="NCBI Taxonomy" id="574087"/>
    <lineage>
        <taxon>Bacteria</taxon>
        <taxon>Bacillati</taxon>
        <taxon>Bacillota</taxon>
        <taxon>Clostridia</taxon>
        <taxon>Halanaerobiales</taxon>
        <taxon>Halobacteroidaceae</taxon>
        <taxon>Acetohalobium</taxon>
    </lineage>
</organism>
<comment type="pathway">
    <text evidence="1 7">Amino-acid biosynthesis; L-proline biosynthesis; L-glutamate 5-semialdehyde from L-glutamate: step 2/2.</text>
</comment>
<evidence type="ECO:0000259" key="8">
    <source>
        <dbReference type="Pfam" id="PF00171"/>
    </source>
</evidence>
<dbReference type="GO" id="GO:0004350">
    <property type="term" value="F:glutamate-5-semialdehyde dehydrogenase activity"/>
    <property type="evidence" value="ECO:0007669"/>
    <property type="project" value="UniProtKB-UniRule"/>
</dbReference>
<dbReference type="HOGENOM" id="CLU_030231_0_0_9"/>
<dbReference type="InterPro" id="IPR016161">
    <property type="entry name" value="Ald_DH/histidinol_DH"/>
</dbReference>
<dbReference type="RefSeq" id="WP_013277563.1">
    <property type="nucleotide sequence ID" value="NC_014378.1"/>
</dbReference>
<comment type="function">
    <text evidence="7">Catalyzes the NADPH-dependent reduction of L-glutamate 5-phosphate into L-glutamate 5-semialdehyde and phosphate. The product spontaneously undergoes cyclization to form 1-pyrroline-5-carboxylate.</text>
</comment>
<accession>D9QV58</accession>
<dbReference type="SUPFAM" id="SSF53720">
    <property type="entry name" value="ALDH-like"/>
    <property type="match status" value="1"/>
</dbReference>
<evidence type="ECO:0000313" key="10">
    <source>
        <dbReference type="Proteomes" id="UP000001661"/>
    </source>
</evidence>
<comment type="similarity">
    <text evidence="7">Belongs to the gamma-glutamyl phosphate reductase family.</text>
</comment>
<name>D9QV58_ACEAZ</name>
<dbReference type="KEGG" id="aar:Acear_0574"/>
<proteinExistence type="inferred from homology"/>
<dbReference type="EMBL" id="CP002105">
    <property type="protein sequence ID" value="ADL12117.1"/>
    <property type="molecule type" value="Genomic_DNA"/>
</dbReference>
<evidence type="ECO:0000313" key="9">
    <source>
        <dbReference type="EMBL" id="ADL12117.1"/>
    </source>
</evidence>
<dbReference type="GO" id="GO:0055129">
    <property type="term" value="P:L-proline biosynthetic process"/>
    <property type="evidence" value="ECO:0007669"/>
    <property type="project" value="UniProtKB-UniRule"/>
</dbReference>
<dbReference type="Proteomes" id="UP000001661">
    <property type="component" value="Chromosome"/>
</dbReference>
<dbReference type="EC" id="1.2.1.41" evidence="7"/>
<dbReference type="Pfam" id="PF00171">
    <property type="entry name" value="Aldedh"/>
    <property type="match status" value="1"/>
</dbReference>
<comment type="subcellular location">
    <subcellularLocation>
        <location evidence="7">Cytoplasm</location>
    </subcellularLocation>
</comment>
<dbReference type="FunFam" id="3.40.309.10:FF:000006">
    <property type="entry name" value="Gamma-glutamyl phosphate reductase"/>
    <property type="match status" value="1"/>
</dbReference>
<evidence type="ECO:0000256" key="5">
    <source>
        <dbReference type="ARBA" id="ARBA00023002"/>
    </source>
</evidence>
<evidence type="ECO:0000256" key="4">
    <source>
        <dbReference type="ARBA" id="ARBA00022857"/>
    </source>
</evidence>
<dbReference type="CDD" id="cd07079">
    <property type="entry name" value="ALDH_F18-19_ProA-GPR"/>
    <property type="match status" value="1"/>
</dbReference>
<feature type="domain" description="Aldehyde dehydrogenase" evidence="8">
    <location>
        <begin position="5"/>
        <end position="293"/>
    </location>
</feature>
<keyword evidence="5 7" id="KW-0560">Oxidoreductase</keyword>
<dbReference type="AlphaFoldDB" id="D9QV58"/>
<dbReference type="InterPro" id="IPR000965">
    <property type="entry name" value="GPR_dom"/>
</dbReference>
<keyword evidence="2 7" id="KW-0028">Amino-acid biosynthesis</keyword>
<sequence>MSIKEKVVDKAQAASQAARGLANLDTTTKNEALLAMADALEDSSDFILNENQKDMKQGRENGLNDALMDRLLLTEARLEKMANGLREVAQFDDPIGEVTGMKKRPNGLQIGKVKVPLGVIGMIYEARPNVTADATGLCLKAGNAVLLRGGSEAINSNQAVTEVIAKAAYKSGIPTGAIQLIETTDREAVQVMFELNEYLDVLIPRGGPGLINAVINNSTVPVIETGVGNCHTYIDNEADQEMAQEIVMNAKTQRPGVCNAMETLLVHSEIAEDFLPEMVTKLQEADVEIRGDETVQRLVSGVQPADEEDWSTEYLDYILAVKVIDGFEEAVDHIHQYNTKHSEAIITDNYHKARKFLNIVDAAAVYVNASTRFTDGGQFGLGSEIGISTQKLHARGPMSVNELTTTKFVGYGDGQIRE</sequence>
<keyword evidence="10" id="KW-1185">Reference proteome</keyword>
<dbReference type="NCBIfam" id="NF001221">
    <property type="entry name" value="PRK00197.1"/>
    <property type="match status" value="1"/>
</dbReference>
<dbReference type="PANTHER" id="PTHR11063:SF8">
    <property type="entry name" value="DELTA-1-PYRROLINE-5-CARBOXYLATE SYNTHASE"/>
    <property type="match status" value="1"/>
</dbReference>
<dbReference type="Gene3D" id="3.40.309.10">
    <property type="entry name" value="Aldehyde Dehydrogenase, Chain A, domain 2"/>
    <property type="match status" value="1"/>
</dbReference>
<dbReference type="UniPathway" id="UPA00098">
    <property type="reaction ID" value="UER00360"/>
</dbReference>
<dbReference type="HAMAP" id="MF_00412">
    <property type="entry name" value="ProA"/>
    <property type="match status" value="1"/>
</dbReference>
<evidence type="ECO:0000256" key="3">
    <source>
        <dbReference type="ARBA" id="ARBA00022650"/>
    </source>
</evidence>
<protein>
    <recommendedName>
        <fullName evidence="7">Gamma-glutamyl phosphate reductase</fullName>
        <shortName evidence="7">GPR</shortName>
        <ecNumber evidence="7">1.2.1.41</ecNumber>
    </recommendedName>
    <alternativeName>
        <fullName evidence="7">Glutamate-5-semialdehyde dehydrogenase</fullName>
    </alternativeName>
    <alternativeName>
        <fullName evidence="7">Glutamyl-gamma-semialdehyde dehydrogenase</fullName>
        <shortName evidence="7">GSA dehydrogenase</shortName>
    </alternativeName>
</protein>
<comment type="catalytic activity">
    <reaction evidence="6 7">
        <text>L-glutamate 5-semialdehyde + phosphate + NADP(+) = L-glutamyl 5-phosphate + NADPH + H(+)</text>
        <dbReference type="Rhea" id="RHEA:19541"/>
        <dbReference type="ChEBI" id="CHEBI:15378"/>
        <dbReference type="ChEBI" id="CHEBI:43474"/>
        <dbReference type="ChEBI" id="CHEBI:57783"/>
        <dbReference type="ChEBI" id="CHEBI:58066"/>
        <dbReference type="ChEBI" id="CHEBI:58274"/>
        <dbReference type="ChEBI" id="CHEBI:58349"/>
        <dbReference type="EC" id="1.2.1.41"/>
    </reaction>
</comment>
<gene>
    <name evidence="7" type="primary">proA</name>
    <name evidence="9" type="ordered locus">Acear_0574</name>
</gene>
<dbReference type="NCBIfam" id="TIGR00407">
    <property type="entry name" value="proA"/>
    <property type="match status" value="1"/>
</dbReference>
<reference evidence="9 10" key="1">
    <citation type="journal article" date="2010" name="Stand. Genomic Sci.">
        <title>Complete genome sequence of Acetohalobium arabaticum type strain (Z-7288).</title>
        <authorList>
            <person name="Sikorski J."/>
            <person name="Lapidus A."/>
            <person name="Chertkov O."/>
            <person name="Lucas S."/>
            <person name="Copeland A."/>
            <person name="Glavina Del Rio T."/>
            <person name="Nolan M."/>
            <person name="Tice H."/>
            <person name="Cheng J.F."/>
            <person name="Han C."/>
            <person name="Brambilla E."/>
            <person name="Pitluck S."/>
            <person name="Liolios K."/>
            <person name="Ivanova N."/>
            <person name="Mavromatis K."/>
            <person name="Mikhailova N."/>
            <person name="Pati A."/>
            <person name="Bruce D."/>
            <person name="Detter C."/>
            <person name="Tapia R."/>
            <person name="Goodwin L."/>
            <person name="Chen A."/>
            <person name="Palaniappan K."/>
            <person name="Land M."/>
            <person name="Hauser L."/>
            <person name="Chang Y.J."/>
            <person name="Jeffries C.D."/>
            <person name="Rohde M."/>
            <person name="Goker M."/>
            <person name="Spring S."/>
            <person name="Woyke T."/>
            <person name="Bristow J."/>
            <person name="Eisen J.A."/>
            <person name="Markowitz V."/>
            <person name="Hugenholtz P."/>
            <person name="Kyrpides N.C."/>
            <person name="Klenk H.P."/>
        </authorList>
    </citation>
    <scope>NUCLEOTIDE SEQUENCE [LARGE SCALE GENOMIC DNA]</scope>
    <source>
        <strain evidence="10">ATCC 49924 / DSM 5501 / Z-7288</strain>
    </source>
</reference>
<evidence type="ECO:0000256" key="7">
    <source>
        <dbReference type="HAMAP-Rule" id="MF_00412"/>
    </source>
</evidence>